<feature type="domain" description="C2H2-type" evidence="9">
    <location>
        <begin position="186"/>
        <end position="214"/>
    </location>
</feature>
<evidence type="ECO:0000256" key="8">
    <source>
        <dbReference type="SAM" id="MobiDB-lite"/>
    </source>
</evidence>
<keyword evidence="2" id="KW-0677">Repeat</keyword>
<dbReference type="PANTHER" id="PTHR24388:SF53">
    <property type="entry name" value="CHORION TRANSCRIPTION FACTOR CF2-RELATED"/>
    <property type="match status" value="1"/>
</dbReference>
<organism evidence="10 11">
    <name type="scientific">Chrysodeixis includens</name>
    <name type="common">Soybean looper</name>
    <name type="synonym">Pseudoplusia includens</name>
    <dbReference type="NCBI Taxonomy" id="689277"/>
    <lineage>
        <taxon>Eukaryota</taxon>
        <taxon>Metazoa</taxon>
        <taxon>Ecdysozoa</taxon>
        <taxon>Arthropoda</taxon>
        <taxon>Hexapoda</taxon>
        <taxon>Insecta</taxon>
        <taxon>Pterygota</taxon>
        <taxon>Neoptera</taxon>
        <taxon>Endopterygota</taxon>
        <taxon>Lepidoptera</taxon>
        <taxon>Glossata</taxon>
        <taxon>Ditrysia</taxon>
        <taxon>Noctuoidea</taxon>
        <taxon>Noctuidae</taxon>
        <taxon>Plusiinae</taxon>
        <taxon>Chrysodeixis</taxon>
    </lineage>
</organism>
<dbReference type="OrthoDB" id="7285826at2759"/>
<dbReference type="PANTHER" id="PTHR24388">
    <property type="entry name" value="ZINC FINGER PROTEIN"/>
    <property type="match status" value="1"/>
</dbReference>
<evidence type="ECO:0000256" key="2">
    <source>
        <dbReference type="ARBA" id="ARBA00022737"/>
    </source>
</evidence>
<feature type="region of interest" description="Disordered" evidence="8">
    <location>
        <begin position="219"/>
        <end position="243"/>
    </location>
</feature>
<dbReference type="PROSITE" id="PS00028">
    <property type="entry name" value="ZINC_FINGER_C2H2_1"/>
    <property type="match status" value="4"/>
</dbReference>
<evidence type="ECO:0000313" key="11">
    <source>
        <dbReference type="Proteomes" id="UP001154114"/>
    </source>
</evidence>
<reference evidence="10" key="1">
    <citation type="submission" date="2021-12" db="EMBL/GenBank/DDBJ databases">
        <authorList>
            <person name="King R."/>
        </authorList>
    </citation>
    <scope>NUCLEOTIDE SEQUENCE</scope>
</reference>
<evidence type="ECO:0000256" key="1">
    <source>
        <dbReference type="ARBA" id="ARBA00022723"/>
    </source>
</evidence>
<keyword evidence="5" id="KW-0539">Nucleus</keyword>
<dbReference type="InterPro" id="IPR050527">
    <property type="entry name" value="Snail/Krueppel_Znf"/>
</dbReference>
<dbReference type="SMART" id="SM00355">
    <property type="entry name" value="ZnF_C2H2"/>
    <property type="match status" value="16"/>
</dbReference>
<keyword evidence="4" id="KW-0862">Zinc</keyword>
<dbReference type="Proteomes" id="UP001154114">
    <property type="component" value="Chromosome 3"/>
</dbReference>
<evidence type="ECO:0000313" key="10">
    <source>
        <dbReference type="EMBL" id="CAD0195445.1"/>
    </source>
</evidence>
<dbReference type="GO" id="GO:0000981">
    <property type="term" value="F:DNA-binding transcription factor activity, RNA polymerase II-specific"/>
    <property type="evidence" value="ECO:0007669"/>
    <property type="project" value="TreeGrafter"/>
</dbReference>
<accession>A0A9N8KTY8</accession>
<dbReference type="PROSITE" id="PS50157">
    <property type="entry name" value="ZINC_FINGER_C2H2_2"/>
    <property type="match status" value="3"/>
</dbReference>
<dbReference type="Gene3D" id="3.30.160.60">
    <property type="entry name" value="Classic Zinc Finger"/>
    <property type="match status" value="1"/>
</dbReference>
<gene>
    <name evidence="10" type="ORF">CINC_LOCUS9399</name>
</gene>
<sequence length="1307" mass="152757">MSDEIDIEEHDVMDNPTIRNIFPDLSVIKREINQYFYEGIEDNAQNFNLELPSQSAECLSSANIFNIKCEENEKGYKEFLDCKSDIIKELELLKESRKLNKNVIILGSKPNKDCKVKIENVQNSEPQLILEKIDTFLKQSKRYCNQCLILFPKIPVYNMHRYHKHGKGRRKKYVRKEHIYNLHAKHKCLKCNEILSTRSNLLRHIKYAHSKIKDTTKNVHKNINDNNTTKPKTRQTDQKNQSNHENQCFHCQQFFPTPNSLIEHLYELLTPKNTDIAIPSSKDKEEHDNLNKNVTSEKNVLMPDSVEKIAGNQLKEIITVEKKHLHTVEVKNEIHPKYSVKCDKCNDVFFSKNRLRYHKMKIHKKFENVIPGKNKSIEKTISNQLVQLFYSCLFCSKYHLSMKYYSLHILSDHNVQLVAKAKRVQFESQCIYCPSKMSNVKSYNAHLCRNHSNKVKQHINTVKKKENSEDSVLKSVVFQCLECDTYFLSAQEAMNHLMHSKSLNKWECNVCHKKFKTEDMAVHKKQHESSYTIIEYSLSKSALKLVLYKCFRCTVHYSEHTILAHKAKCDSNTPKSIYCHFCDILVNKSDMGFHTSQHEESNVISSDFTIIETEMLDTQGLSFSKVRNNISGLLVVHFCNTCKCFLHFVKSNYKVHFEARCAHMSKKVCKACGLVFTLKTFIKHARLHSGNLIELQDYLFYDLKSKKQIFPPIPDYPECKLCKVRFLSKMAIRTHVCPSKEYKTCEKCSIKFADNAYKIHMDFHKYYLGNIIDKSPYQNVTNLDKKHQNFLYICKSCQISISTYDDVINHCQDHYDSKQCHLTIQKCQQCGLVHIGIDKNDCPTNLNVNGKKVKVNIDNFTMIEFDPFYVRFDNTFWTRHIFAYISDEQMVIILEDSIYRHECRLKMEEMQPGSAGSILYKCNKCQFIIEPHCLYTHAENSKSSLCVNFGKYPCAHCGLCFSSWKHRAMHLKEHEESSFNQKSFKIILFNKPEHEAFNQTMFDACNKFILYQCRKCERVVDKFQRNAHECDYSKLKMCSNCGLLFHALDYDLHFIRHEELDQFNVDFMFVVMFGQTNDFDSKKTCRSTFKKARLDLTLYKCKKCNLCLQSKKCVPQHDCVIDESKCKCSKCGLYFLEKDILRHCKLHDTHFDEFNANIITYDVTSIANASMIKSNTKDKKILAVEEDGFENPVENDFHGKNVLKARTDFKSQNNFKDKNDSAVKQNNKGNSKIYKCVCGLHFIDLDNARNHVKICNVKMKISRQICSKCNLLFTPGELFNHLLLHHSDKNLQFEFDIVAVDNNGINE</sequence>
<evidence type="ECO:0000256" key="4">
    <source>
        <dbReference type="ARBA" id="ARBA00022833"/>
    </source>
</evidence>
<feature type="domain" description="C2H2-type" evidence="9">
    <location>
        <begin position="340"/>
        <end position="368"/>
    </location>
</feature>
<feature type="domain" description="C2H2-type" evidence="9">
    <location>
        <begin position="952"/>
        <end position="979"/>
    </location>
</feature>
<dbReference type="EMBL" id="LR824006">
    <property type="protein sequence ID" value="CAD0195445.1"/>
    <property type="molecule type" value="Genomic_DNA"/>
</dbReference>
<comment type="similarity">
    <text evidence="6">Belongs to the snail C2H2-type zinc-finger protein family.</text>
</comment>
<dbReference type="GO" id="GO:0008270">
    <property type="term" value="F:zinc ion binding"/>
    <property type="evidence" value="ECO:0007669"/>
    <property type="project" value="UniProtKB-KW"/>
</dbReference>
<evidence type="ECO:0000256" key="3">
    <source>
        <dbReference type="ARBA" id="ARBA00022771"/>
    </source>
</evidence>
<dbReference type="GO" id="GO:0000978">
    <property type="term" value="F:RNA polymerase II cis-regulatory region sequence-specific DNA binding"/>
    <property type="evidence" value="ECO:0007669"/>
    <property type="project" value="TreeGrafter"/>
</dbReference>
<dbReference type="InterPro" id="IPR013087">
    <property type="entry name" value="Znf_C2H2_type"/>
</dbReference>
<name>A0A9N8KTY8_CHRIL</name>
<proteinExistence type="inferred from homology"/>
<evidence type="ECO:0000256" key="6">
    <source>
        <dbReference type="ARBA" id="ARBA00037948"/>
    </source>
</evidence>
<evidence type="ECO:0000256" key="5">
    <source>
        <dbReference type="ARBA" id="ARBA00023242"/>
    </source>
</evidence>
<keyword evidence="1" id="KW-0479">Metal-binding</keyword>
<keyword evidence="11" id="KW-1185">Reference proteome</keyword>
<keyword evidence="3 7" id="KW-0863">Zinc-finger</keyword>
<protein>
    <recommendedName>
        <fullName evidence="9">C2H2-type domain-containing protein</fullName>
    </recommendedName>
</protein>
<evidence type="ECO:0000256" key="7">
    <source>
        <dbReference type="PROSITE-ProRule" id="PRU00042"/>
    </source>
</evidence>
<evidence type="ECO:0000259" key="9">
    <source>
        <dbReference type="PROSITE" id="PS50157"/>
    </source>
</evidence>